<dbReference type="AlphaFoldDB" id="A0A5M6DIV1"/>
<evidence type="ECO:0000313" key="3">
    <source>
        <dbReference type="Proteomes" id="UP000323426"/>
    </source>
</evidence>
<evidence type="ECO:0000256" key="1">
    <source>
        <dbReference type="SAM" id="MobiDB-lite"/>
    </source>
</evidence>
<name>A0A5M6DIV1_9BACT</name>
<protein>
    <submittedName>
        <fullName evidence="2">Uncharacterized protein</fullName>
    </submittedName>
</protein>
<comment type="caution">
    <text evidence="2">The sequence shown here is derived from an EMBL/GenBank/DDBJ whole genome shotgun (WGS) entry which is preliminary data.</text>
</comment>
<gene>
    <name evidence="2" type="ORF">F0145_09280</name>
</gene>
<dbReference type="EMBL" id="VWSF01000005">
    <property type="protein sequence ID" value="KAA5547504.1"/>
    <property type="molecule type" value="Genomic_DNA"/>
</dbReference>
<sequence length="142" mass="16404">MNITGDILQIKNKRDSKHQDIIIQIDKIAYITHKKDGRYFQPFELIADLEKPLVITGDLLARTDNKYLDEGEHEFNVYDKVADSYVLNPDKHLLITLAYDFDIAEAILTAIEYSETVSTEKFKQLQNRKPPAKALPKGRQKK</sequence>
<accession>A0A5M6DIV1</accession>
<reference evidence="2 3" key="1">
    <citation type="submission" date="2019-09" db="EMBL/GenBank/DDBJ databases">
        <title>Genome sequence and assembly of Adhaeribacter sp.</title>
        <authorList>
            <person name="Chhetri G."/>
        </authorList>
    </citation>
    <scope>NUCLEOTIDE SEQUENCE [LARGE SCALE GENOMIC DNA]</scope>
    <source>
        <strain evidence="2 3">DK36</strain>
    </source>
</reference>
<keyword evidence="3" id="KW-1185">Reference proteome</keyword>
<organism evidence="2 3">
    <name type="scientific">Adhaeribacter rhizoryzae</name>
    <dbReference type="NCBI Taxonomy" id="2607907"/>
    <lineage>
        <taxon>Bacteria</taxon>
        <taxon>Pseudomonadati</taxon>
        <taxon>Bacteroidota</taxon>
        <taxon>Cytophagia</taxon>
        <taxon>Cytophagales</taxon>
        <taxon>Hymenobacteraceae</taxon>
        <taxon>Adhaeribacter</taxon>
    </lineage>
</organism>
<feature type="region of interest" description="Disordered" evidence="1">
    <location>
        <begin position="122"/>
        <end position="142"/>
    </location>
</feature>
<dbReference type="RefSeq" id="WP_150088128.1">
    <property type="nucleotide sequence ID" value="NZ_VWSF01000005.1"/>
</dbReference>
<proteinExistence type="predicted"/>
<evidence type="ECO:0000313" key="2">
    <source>
        <dbReference type="EMBL" id="KAA5547504.1"/>
    </source>
</evidence>
<dbReference type="Proteomes" id="UP000323426">
    <property type="component" value="Unassembled WGS sequence"/>
</dbReference>